<name>A0A2W7S6X4_9RHOB</name>
<protein>
    <submittedName>
        <fullName evidence="2">Glucose-1-phosphate cytidylyltransferase</fullName>
    </submittedName>
</protein>
<reference evidence="2 3" key="1">
    <citation type="submission" date="2018-06" db="EMBL/GenBank/DDBJ databases">
        <title>Genomic Encyclopedia of Archaeal and Bacterial Type Strains, Phase II (KMG-II): from individual species to whole genera.</title>
        <authorList>
            <person name="Goeker M."/>
        </authorList>
    </citation>
    <scope>NUCLEOTIDE SEQUENCE [LARGE SCALE GENOMIC DNA]</scope>
    <source>
        <strain evidence="2 3">DSM 13087</strain>
    </source>
</reference>
<organism evidence="2 3">
    <name type="scientific">Roseinatronobacter thiooxidans</name>
    <dbReference type="NCBI Taxonomy" id="121821"/>
    <lineage>
        <taxon>Bacteria</taxon>
        <taxon>Pseudomonadati</taxon>
        <taxon>Pseudomonadota</taxon>
        <taxon>Alphaproteobacteria</taxon>
        <taxon>Rhodobacterales</taxon>
        <taxon>Paracoccaceae</taxon>
        <taxon>Roseinatronobacter</taxon>
    </lineage>
</organism>
<dbReference type="InterPro" id="IPR046981">
    <property type="entry name" value="G1P_cyt_trans"/>
</dbReference>
<feature type="domain" description="Nucleotidyl transferase" evidence="1">
    <location>
        <begin position="2"/>
        <end position="208"/>
    </location>
</feature>
<dbReference type="GO" id="GO:0009243">
    <property type="term" value="P:O antigen biosynthetic process"/>
    <property type="evidence" value="ECO:0007669"/>
    <property type="project" value="InterPro"/>
</dbReference>
<keyword evidence="3" id="KW-1185">Reference proteome</keyword>
<dbReference type="SUPFAM" id="SSF53448">
    <property type="entry name" value="Nucleotide-diphospho-sugar transferases"/>
    <property type="match status" value="1"/>
</dbReference>
<evidence type="ECO:0000259" key="1">
    <source>
        <dbReference type="Pfam" id="PF00483"/>
    </source>
</evidence>
<accession>A0A2W7S6X4</accession>
<dbReference type="NCBIfam" id="TIGR02623">
    <property type="entry name" value="G1P_cyt_trans"/>
    <property type="match status" value="1"/>
</dbReference>
<dbReference type="CDD" id="cd02524">
    <property type="entry name" value="G1P_cytidylyltransferase"/>
    <property type="match status" value="1"/>
</dbReference>
<dbReference type="PANTHER" id="PTHR47183">
    <property type="entry name" value="GLUCOSE-1-PHOSPHATE CYTIDYLYLTRANSFERASE-RELATED"/>
    <property type="match status" value="1"/>
</dbReference>
<dbReference type="OrthoDB" id="9814110at2"/>
<dbReference type="RefSeq" id="WP_071468524.1">
    <property type="nucleotide sequence ID" value="NZ_MEHT01000007.1"/>
</dbReference>
<dbReference type="Pfam" id="PF00483">
    <property type="entry name" value="NTP_transferase"/>
    <property type="match status" value="1"/>
</dbReference>
<evidence type="ECO:0000313" key="3">
    <source>
        <dbReference type="Proteomes" id="UP000249364"/>
    </source>
</evidence>
<evidence type="ECO:0000313" key="2">
    <source>
        <dbReference type="EMBL" id="PZX46312.1"/>
    </source>
</evidence>
<keyword evidence="2" id="KW-0808">Transferase</keyword>
<dbReference type="STRING" id="121821.GCA_001870675_01799"/>
<dbReference type="PANTHER" id="PTHR47183:SF1">
    <property type="entry name" value="GLUCOSE-1-PHOSPHATE CYTIDYLYLTRANSFERASE"/>
    <property type="match status" value="1"/>
</dbReference>
<dbReference type="InterPro" id="IPR029044">
    <property type="entry name" value="Nucleotide-diphossugar_trans"/>
</dbReference>
<dbReference type="Gene3D" id="3.90.550.10">
    <property type="entry name" value="Spore Coat Polysaccharide Biosynthesis Protein SpsA, Chain A"/>
    <property type="match status" value="1"/>
</dbReference>
<gene>
    <name evidence="2" type="ORF">LY56_01285</name>
</gene>
<dbReference type="InterPro" id="IPR005835">
    <property type="entry name" value="NTP_transferase_dom"/>
</dbReference>
<dbReference type="AlphaFoldDB" id="A0A2W7S6X4"/>
<sequence length="270" mass="29281">MKVVIFAGGLGTRLSEETGRRPKPMVEIGGKPILHHIMSVFAGHGLTDFVVLGGYKVEVIKDYFLNYHQRSGNFTVDLATGHVTWADPRAEPWRVTVVDTGLDTMTGGRLKRARHLIGNETFCLTYGDGLADVDIGALVAHHRAVGATATVTAVQPPGRFGVLSTGGGALVEGFREKAAADVGLINGGYFICEPGVFDLIDNDDTVWEQDPMARLVADRQLAIYQHHGFWQSMDTLRDKDVLEKAHAEGAPWLRPRAVSPLQRLGGSVVS</sequence>
<proteinExistence type="predicted"/>
<keyword evidence="2" id="KW-0548">Nucleotidyltransferase</keyword>
<comment type="caution">
    <text evidence="2">The sequence shown here is derived from an EMBL/GenBank/DDBJ whole genome shotgun (WGS) entry which is preliminary data.</text>
</comment>
<dbReference type="GO" id="GO:0047343">
    <property type="term" value="F:glucose-1-phosphate cytidylyltransferase activity"/>
    <property type="evidence" value="ECO:0007669"/>
    <property type="project" value="InterPro"/>
</dbReference>
<dbReference type="Proteomes" id="UP000249364">
    <property type="component" value="Unassembled WGS sequence"/>
</dbReference>
<dbReference type="InterPro" id="IPR013446">
    <property type="entry name" value="G1P_cyt_trans-like"/>
</dbReference>
<dbReference type="EMBL" id="QKZQ01000004">
    <property type="protein sequence ID" value="PZX46312.1"/>
    <property type="molecule type" value="Genomic_DNA"/>
</dbReference>